<name>A0A3S0ML54_9VIBR</name>
<evidence type="ECO:0000259" key="1">
    <source>
        <dbReference type="Pfam" id="PF00534"/>
    </source>
</evidence>
<dbReference type="RefSeq" id="WP_126573828.1">
    <property type="nucleotide sequence ID" value="NZ_RXZH01000002.1"/>
</dbReference>
<dbReference type="AlphaFoldDB" id="A0A3S0ML54"/>
<accession>A0A3S0ML54</accession>
<dbReference type="OrthoDB" id="9768937at2"/>
<dbReference type="Gene3D" id="3.40.50.2000">
    <property type="entry name" value="Glycogen Phosphorylase B"/>
    <property type="match status" value="2"/>
</dbReference>
<dbReference type="PANTHER" id="PTHR12526:SF630">
    <property type="entry name" value="GLYCOSYLTRANSFERASE"/>
    <property type="match status" value="1"/>
</dbReference>
<sequence length="350" mass="38724">MNSSSSNAVWLIIDSLTFGGIETHLLELAKGLKQFKTPVKVWILRQYSEPPLLLSKLQSANIDVDYLQTSKRHYLPTLISKIRQYSPAVVHAHGYKASLACKLARVITGIRQVSTYHAGETPSGRVWLYDCLDRYSAFVSSASIAVSDKIANKLPVASQSFNNFIDSNGLANSKGNEIAFVGRLSHEKAPDRFVELARLNQELNFHIYGDGPMSSTLRSSAPTNLSFHGHQTNMDKVWQNVGILIICSRYEGLPMTAIEAMARGIIVISLDVGNLPKLIRHGQNGYMTHSMTALSDALNQYLASDVRHRTELKAQAVHAVNSAFSVSAVIPQLLALYFPHSCHSDYQIEK</sequence>
<dbReference type="SUPFAM" id="SSF53756">
    <property type="entry name" value="UDP-Glycosyltransferase/glycogen phosphorylase"/>
    <property type="match status" value="1"/>
</dbReference>
<dbReference type="InterPro" id="IPR028098">
    <property type="entry name" value="Glyco_trans_4-like_N"/>
</dbReference>
<dbReference type="EMBL" id="RXZH01000002">
    <property type="protein sequence ID" value="RTZ16806.1"/>
    <property type="molecule type" value="Genomic_DNA"/>
</dbReference>
<dbReference type="Pfam" id="PF13439">
    <property type="entry name" value="Glyco_transf_4"/>
    <property type="match status" value="1"/>
</dbReference>
<keyword evidence="3" id="KW-0808">Transferase</keyword>
<dbReference type="Pfam" id="PF00534">
    <property type="entry name" value="Glycos_transf_1"/>
    <property type="match status" value="1"/>
</dbReference>
<evidence type="ECO:0000313" key="4">
    <source>
        <dbReference type="Proteomes" id="UP000268973"/>
    </source>
</evidence>
<protein>
    <submittedName>
        <fullName evidence="3">Glycosyltransferase</fullName>
    </submittedName>
</protein>
<dbReference type="GO" id="GO:0016757">
    <property type="term" value="F:glycosyltransferase activity"/>
    <property type="evidence" value="ECO:0007669"/>
    <property type="project" value="InterPro"/>
</dbReference>
<gene>
    <name evidence="3" type="ORF">EJ063_08425</name>
</gene>
<dbReference type="CDD" id="cd03801">
    <property type="entry name" value="GT4_PimA-like"/>
    <property type="match status" value="1"/>
</dbReference>
<dbReference type="InterPro" id="IPR001296">
    <property type="entry name" value="Glyco_trans_1"/>
</dbReference>
<feature type="domain" description="Glycosyl transferase family 1" evidence="1">
    <location>
        <begin position="169"/>
        <end position="315"/>
    </location>
</feature>
<reference evidence="3 4" key="1">
    <citation type="submission" date="2018-12" db="EMBL/GenBank/DDBJ databases">
        <title>Vibrio sp. isolated from China Sea.</title>
        <authorList>
            <person name="Li Y."/>
        </authorList>
    </citation>
    <scope>NUCLEOTIDE SEQUENCE [LARGE SCALE GENOMIC DNA]</scope>
    <source>
        <strain evidence="3 4">BEI207</strain>
    </source>
</reference>
<dbReference type="PANTHER" id="PTHR12526">
    <property type="entry name" value="GLYCOSYLTRANSFERASE"/>
    <property type="match status" value="1"/>
</dbReference>
<evidence type="ECO:0000313" key="3">
    <source>
        <dbReference type="EMBL" id="RTZ16806.1"/>
    </source>
</evidence>
<organism evidence="3 4">
    <name type="scientific">Vibrio aquaticus</name>
    <dbReference type="NCBI Taxonomy" id="2496559"/>
    <lineage>
        <taxon>Bacteria</taxon>
        <taxon>Pseudomonadati</taxon>
        <taxon>Pseudomonadota</taxon>
        <taxon>Gammaproteobacteria</taxon>
        <taxon>Vibrionales</taxon>
        <taxon>Vibrionaceae</taxon>
        <taxon>Vibrio</taxon>
    </lineage>
</organism>
<comment type="caution">
    <text evidence="3">The sequence shown here is derived from an EMBL/GenBank/DDBJ whole genome shotgun (WGS) entry which is preliminary data.</text>
</comment>
<dbReference type="GO" id="GO:1901135">
    <property type="term" value="P:carbohydrate derivative metabolic process"/>
    <property type="evidence" value="ECO:0007669"/>
    <property type="project" value="UniProtKB-ARBA"/>
</dbReference>
<feature type="domain" description="Glycosyltransferase subfamily 4-like N-terminal" evidence="2">
    <location>
        <begin position="18"/>
        <end position="154"/>
    </location>
</feature>
<proteinExistence type="predicted"/>
<keyword evidence="4" id="KW-1185">Reference proteome</keyword>
<dbReference type="Proteomes" id="UP000268973">
    <property type="component" value="Unassembled WGS sequence"/>
</dbReference>
<evidence type="ECO:0000259" key="2">
    <source>
        <dbReference type="Pfam" id="PF13439"/>
    </source>
</evidence>